<dbReference type="Proteomes" id="UP000366051">
    <property type="component" value="Chromosome"/>
</dbReference>
<feature type="region of interest" description="Disordered" evidence="1">
    <location>
        <begin position="40"/>
        <end position="80"/>
    </location>
</feature>
<dbReference type="EMBL" id="CP045875">
    <property type="protein sequence ID" value="QGG47323.1"/>
    <property type="molecule type" value="Genomic_DNA"/>
</dbReference>
<dbReference type="KEGG" id="hcv:FTV88_1176"/>
<reference evidence="3" key="1">
    <citation type="submission" date="2019-11" db="EMBL/GenBank/DDBJ databases">
        <title>Genome sequence of Heliorestis convoluta strain HH, an alkaliphilic and minimalistic phototrophic bacterium from a soda lake in Egypt.</title>
        <authorList>
            <person name="Dewey E.D."/>
            <person name="Stokes L.M."/>
            <person name="Burchell B.M."/>
            <person name="Shaffer K.N."/>
            <person name="Huntington A.M."/>
            <person name="Baker J.M."/>
            <person name="Nadendla S."/>
            <person name="Giglio M.G."/>
            <person name="Touchman J.W."/>
            <person name="Blankenship R.E."/>
            <person name="Madigan M.T."/>
            <person name="Sattley W.M."/>
        </authorList>
    </citation>
    <scope>NUCLEOTIDE SEQUENCE [LARGE SCALE GENOMIC DNA]</scope>
    <source>
        <strain evidence="3">HH</strain>
    </source>
</reference>
<evidence type="ECO:0000256" key="1">
    <source>
        <dbReference type="SAM" id="MobiDB-lite"/>
    </source>
</evidence>
<evidence type="ECO:0000313" key="3">
    <source>
        <dbReference type="Proteomes" id="UP000366051"/>
    </source>
</evidence>
<accession>A0A5Q2N0N1</accession>
<evidence type="ECO:0000313" key="2">
    <source>
        <dbReference type="EMBL" id="QGG47323.1"/>
    </source>
</evidence>
<keyword evidence="3" id="KW-1185">Reference proteome</keyword>
<dbReference type="AlphaFoldDB" id="A0A5Q2N0N1"/>
<sequence>MIGEVQKVNIKVEVSLKAPDLVESIERLIRVLPYSSIINEEKEKPAEQGVTEPKQQEQPKPSSKNKQQAKEVANVKEGQAPEVTLEQVRSKLAALSQEGKQAEVKALITEFNAKKLSDIPRERYAELLERAGGL</sequence>
<gene>
    <name evidence="2" type="ORF">FTV88_1176</name>
</gene>
<feature type="compositionally biased region" description="Polar residues" evidence="1">
    <location>
        <begin position="56"/>
        <end position="66"/>
    </location>
</feature>
<protein>
    <recommendedName>
        <fullName evidence="4">rRNA biogenesis protein rrp5</fullName>
    </recommendedName>
</protein>
<organism evidence="2 3">
    <name type="scientific">Heliorestis convoluta</name>
    <dbReference type="NCBI Taxonomy" id="356322"/>
    <lineage>
        <taxon>Bacteria</taxon>
        <taxon>Bacillati</taxon>
        <taxon>Bacillota</taxon>
        <taxon>Clostridia</taxon>
        <taxon>Eubacteriales</taxon>
        <taxon>Heliobacteriaceae</taxon>
        <taxon>Heliorestis</taxon>
    </lineage>
</organism>
<evidence type="ECO:0008006" key="4">
    <source>
        <dbReference type="Google" id="ProtNLM"/>
    </source>
</evidence>
<name>A0A5Q2N0N1_9FIRM</name>
<proteinExistence type="predicted"/>